<feature type="domain" description="DM13" evidence="4">
    <location>
        <begin position="160"/>
        <end position="264"/>
    </location>
</feature>
<dbReference type="STRING" id="568069.A0A1J1J0B0"/>
<gene>
    <name evidence="5" type="primary">similar to Protein Skeletor</name>
    <name evidence="5" type="ORF">CLUMA_CG018002</name>
</gene>
<dbReference type="Pfam" id="PF10517">
    <property type="entry name" value="DM13"/>
    <property type="match status" value="2"/>
</dbReference>
<evidence type="ECO:0000259" key="4">
    <source>
        <dbReference type="PROSITE" id="PS51549"/>
    </source>
</evidence>
<dbReference type="CDD" id="cd09631">
    <property type="entry name" value="DOMON_DOH"/>
    <property type="match status" value="1"/>
</dbReference>
<dbReference type="OrthoDB" id="2448405at2759"/>
<dbReference type="InterPro" id="IPR052126">
    <property type="entry name" value="Spindle_Org/Thrombomodulin"/>
</dbReference>
<evidence type="ECO:0000313" key="5">
    <source>
        <dbReference type="EMBL" id="CRL05402.1"/>
    </source>
</evidence>
<feature type="domain" description="DOMON" evidence="3">
    <location>
        <begin position="328"/>
        <end position="460"/>
    </location>
</feature>
<dbReference type="InterPro" id="IPR005018">
    <property type="entry name" value="DOMON_domain"/>
</dbReference>
<accession>A0A1J1J0B0</accession>
<dbReference type="PANTHER" id="PTHR24036:SF5">
    <property type="entry name" value="THROMBOMODULIN"/>
    <property type="match status" value="1"/>
</dbReference>
<dbReference type="SMART" id="SM00664">
    <property type="entry name" value="DoH"/>
    <property type="match status" value="1"/>
</dbReference>
<keyword evidence="6" id="KW-1185">Reference proteome</keyword>
<dbReference type="EMBL" id="CVRI01000064">
    <property type="protein sequence ID" value="CRL05402.1"/>
    <property type="molecule type" value="Genomic_DNA"/>
</dbReference>
<protein>
    <submittedName>
        <fullName evidence="5">CLUMA_CG018002, isoform A</fullName>
    </submittedName>
</protein>
<evidence type="ECO:0000256" key="1">
    <source>
        <dbReference type="ARBA" id="ARBA00022737"/>
    </source>
</evidence>
<dbReference type="InterPro" id="IPR045266">
    <property type="entry name" value="DOH_DOMON"/>
</dbReference>
<dbReference type="Pfam" id="PF25489">
    <property type="entry name" value="At5g54830"/>
    <property type="match status" value="1"/>
</dbReference>
<dbReference type="SMART" id="SM00686">
    <property type="entry name" value="DM13"/>
    <property type="match status" value="2"/>
</dbReference>
<evidence type="ECO:0000256" key="2">
    <source>
        <dbReference type="SAM" id="MobiDB-lite"/>
    </source>
</evidence>
<dbReference type="PROSITE" id="PS51549">
    <property type="entry name" value="DM13"/>
    <property type="match status" value="2"/>
</dbReference>
<sequence length="729" mass="82786">MESLIFIRDFYFIGLLMVSSIKNIGINARAPPEPYYGRTIGQFTDFAHGIKGMVYAVDESTLFIKDFAYDGTGPDAFFWVGNSPRPSPEGYIIPYPEEYSGREPPVLRAHNNSDIILRLPMGKRIRDTRWLSVWCRRFTVDFGEVFIPPGLDVPRPRVLPEFKRFAHGLRSSNISILDAKTFYIPNLHYDGAGPDAYFWVGNGTAPNIMGIKVPNELGSYDVLRGYQGEDIEIQLPGNLTVYDIDWLAVWCVEYRHNFGHILIPKDLDVPPALGQTKITVSHIIKIFQNSHNNTILHLIIFKPEWWYNPTTTTTTIPKTRNCKEVIDGKLQVQWEIQKDYVVIELYGRIAEDQYMAFGLSGANGRSQMVNGDIVVAFYDRTELRFRVEDYYMSHLSQCDGKQGVCPDERIGGKNDAIFLAGDRKNGVTYIKYKRLLQTNEPVNDQAIPTDREVNVIAAIGPINKRSEANSHSHTSDDHTTDDVKINFSSKNEHSCTSSLYDRRSNDAINPWPPLNLIGENTITARIGPTGGKRGYTAITGHPSWGIAWYLNDLLIPELYVERGQTYTFLVEGGNDETQPARYHPFYISDSDEGGYGQKSQLQQSRQTVYAGVAFEEDGFPRPTAAGRYCEWQHLTIDKSSDIETFDEYKKTLKLECDSGEPAVLNWTVSHDTPDLVYYQCYTHNNLGWKIHVVDPGTTLHRNDGKYLVPNFSTTIVINVLLFNLRSYLL</sequence>
<proteinExistence type="predicted"/>
<reference evidence="5 6" key="1">
    <citation type="submission" date="2015-04" db="EMBL/GenBank/DDBJ databases">
        <authorList>
            <person name="Syromyatnikov M.Y."/>
            <person name="Popov V.N."/>
        </authorList>
    </citation>
    <scope>NUCLEOTIDE SEQUENCE [LARGE SCALE GENOMIC DNA]</scope>
</reference>
<feature type="domain" description="DM13" evidence="4">
    <location>
        <begin position="37"/>
        <end position="148"/>
    </location>
</feature>
<evidence type="ECO:0000313" key="6">
    <source>
        <dbReference type="Proteomes" id="UP000183832"/>
    </source>
</evidence>
<dbReference type="PROSITE" id="PS50836">
    <property type="entry name" value="DOMON"/>
    <property type="match status" value="1"/>
</dbReference>
<organism evidence="5 6">
    <name type="scientific">Clunio marinus</name>
    <dbReference type="NCBI Taxonomy" id="568069"/>
    <lineage>
        <taxon>Eukaryota</taxon>
        <taxon>Metazoa</taxon>
        <taxon>Ecdysozoa</taxon>
        <taxon>Arthropoda</taxon>
        <taxon>Hexapoda</taxon>
        <taxon>Insecta</taxon>
        <taxon>Pterygota</taxon>
        <taxon>Neoptera</taxon>
        <taxon>Endopterygota</taxon>
        <taxon>Diptera</taxon>
        <taxon>Nematocera</taxon>
        <taxon>Chironomoidea</taxon>
        <taxon>Chironomidae</taxon>
        <taxon>Clunio</taxon>
    </lineage>
</organism>
<feature type="region of interest" description="Disordered" evidence="2">
    <location>
        <begin position="464"/>
        <end position="483"/>
    </location>
</feature>
<keyword evidence="1" id="KW-0677">Repeat</keyword>
<name>A0A1J1J0B0_9DIPT</name>
<dbReference type="Pfam" id="PF03351">
    <property type="entry name" value="DOMON"/>
    <property type="match status" value="1"/>
</dbReference>
<evidence type="ECO:0000259" key="3">
    <source>
        <dbReference type="PROSITE" id="PS50836"/>
    </source>
</evidence>
<dbReference type="AlphaFoldDB" id="A0A1J1J0B0"/>
<dbReference type="InterPro" id="IPR019545">
    <property type="entry name" value="DM13_domain"/>
</dbReference>
<dbReference type="Proteomes" id="UP000183832">
    <property type="component" value="Unassembled WGS sequence"/>
</dbReference>
<dbReference type="PANTHER" id="PTHR24036">
    <property type="entry name" value="SKELETOR-RELATED"/>
    <property type="match status" value="1"/>
</dbReference>
<dbReference type="InterPro" id="IPR057443">
    <property type="entry name" value="At5g54830-like"/>
</dbReference>